<gene>
    <name evidence="1" type="ORF">APLA_LOCUS1014</name>
    <name evidence="2" type="ORF">APLA_LOCUS5646</name>
</gene>
<keyword evidence="3" id="KW-1185">Reference proteome</keyword>
<evidence type="ECO:0000313" key="2">
    <source>
        <dbReference type="EMBL" id="CAB3232318.1"/>
    </source>
</evidence>
<dbReference type="EMBL" id="CADEBC010000088">
    <property type="protein sequence ID" value="CAB3222390.1"/>
    <property type="molecule type" value="Genomic_DNA"/>
</dbReference>
<proteinExistence type="predicted"/>
<sequence>MSFDDRQDITEGEKPTIHKQIVKAMSILVGNTDFNKTYLNDNVIISSAYWVMNIVDSQNVAYGDRQVQGTATTMGQQAVGFAGLAYLMGFVKEPTNENNLACTKRWSAGLAGVKKVNALSEACMSSVWLYIVENKSRLYGC</sequence>
<name>A0A8S0ZKT8_ARCPL</name>
<organism evidence="2 4">
    <name type="scientific">Arctia plantaginis</name>
    <name type="common">Wood tiger moth</name>
    <name type="synonym">Phalaena plantaginis</name>
    <dbReference type="NCBI Taxonomy" id="874455"/>
    <lineage>
        <taxon>Eukaryota</taxon>
        <taxon>Metazoa</taxon>
        <taxon>Ecdysozoa</taxon>
        <taxon>Arthropoda</taxon>
        <taxon>Hexapoda</taxon>
        <taxon>Insecta</taxon>
        <taxon>Pterygota</taxon>
        <taxon>Neoptera</taxon>
        <taxon>Endopterygota</taxon>
        <taxon>Lepidoptera</taxon>
        <taxon>Glossata</taxon>
        <taxon>Ditrysia</taxon>
        <taxon>Noctuoidea</taxon>
        <taxon>Erebidae</taxon>
        <taxon>Arctiinae</taxon>
        <taxon>Arctia</taxon>
    </lineage>
</organism>
<evidence type="ECO:0000313" key="1">
    <source>
        <dbReference type="EMBL" id="CAB3222390.1"/>
    </source>
</evidence>
<reference evidence="3 4" key="1">
    <citation type="submission" date="2020-04" db="EMBL/GenBank/DDBJ databases">
        <authorList>
            <person name="Wallbank WR R."/>
            <person name="Pardo Diaz C."/>
            <person name="Kozak K."/>
            <person name="Martin S."/>
            <person name="Jiggins C."/>
            <person name="Moest M."/>
            <person name="Warren A I."/>
            <person name="Byers J.R.P. K."/>
            <person name="Montejo-Kovacevich G."/>
            <person name="Yen C E."/>
        </authorList>
    </citation>
    <scope>NUCLEOTIDE SEQUENCE [LARGE SCALE GENOMIC DNA]</scope>
</reference>
<dbReference type="Proteomes" id="UP000494106">
    <property type="component" value="Unassembled WGS sequence"/>
</dbReference>
<evidence type="ECO:0000313" key="3">
    <source>
        <dbReference type="Proteomes" id="UP000494106"/>
    </source>
</evidence>
<evidence type="ECO:0000313" key="4">
    <source>
        <dbReference type="Proteomes" id="UP000494256"/>
    </source>
</evidence>
<comment type="caution">
    <text evidence="2">The sequence shown here is derived from an EMBL/GenBank/DDBJ whole genome shotgun (WGS) entry which is preliminary data.</text>
</comment>
<accession>A0A8S0ZKT8</accession>
<protein>
    <submittedName>
        <fullName evidence="2">Uncharacterized protein</fullName>
    </submittedName>
</protein>
<dbReference type="EMBL" id="CADEBD010000289">
    <property type="protein sequence ID" value="CAB3232318.1"/>
    <property type="molecule type" value="Genomic_DNA"/>
</dbReference>
<dbReference type="Proteomes" id="UP000494256">
    <property type="component" value="Unassembled WGS sequence"/>
</dbReference>
<dbReference type="OrthoDB" id="7369259at2759"/>
<dbReference type="AlphaFoldDB" id="A0A8S0ZKT8"/>